<protein>
    <submittedName>
        <fullName evidence="2">Uncharacterized protein</fullName>
    </submittedName>
</protein>
<dbReference type="AlphaFoldDB" id="A0A6C0CK35"/>
<name>A0A6C0CK35_9ZZZZ</name>
<feature type="compositionally biased region" description="Low complexity" evidence="1">
    <location>
        <begin position="312"/>
        <end position="329"/>
    </location>
</feature>
<dbReference type="EMBL" id="MN739439">
    <property type="protein sequence ID" value="QHT04831.1"/>
    <property type="molecule type" value="Genomic_DNA"/>
</dbReference>
<proteinExistence type="predicted"/>
<evidence type="ECO:0000313" key="2">
    <source>
        <dbReference type="EMBL" id="QHT04831.1"/>
    </source>
</evidence>
<evidence type="ECO:0000256" key="1">
    <source>
        <dbReference type="SAM" id="MobiDB-lite"/>
    </source>
</evidence>
<reference evidence="2" key="1">
    <citation type="journal article" date="2020" name="Nature">
        <title>Giant virus diversity and host interactions through global metagenomics.</title>
        <authorList>
            <person name="Schulz F."/>
            <person name="Roux S."/>
            <person name="Paez-Espino D."/>
            <person name="Jungbluth S."/>
            <person name="Walsh D.A."/>
            <person name="Denef V.J."/>
            <person name="McMahon K.D."/>
            <person name="Konstantinidis K.T."/>
            <person name="Eloe-Fadrosh E.A."/>
            <person name="Kyrpides N.C."/>
            <person name="Woyke T."/>
        </authorList>
    </citation>
    <scope>NUCLEOTIDE SEQUENCE</scope>
    <source>
        <strain evidence="2">GVMAG-M-3300021343-4</strain>
    </source>
</reference>
<accession>A0A6C0CK35</accession>
<feature type="region of interest" description="Disordered" evidence="1">
    <location>
        <begin position="300"/>
        <end position="329"/>
    </location>
</feature>
<organism evidence="2">
    <name type="scientific">viral metagenome</name>
    <dbReference type="NCBI Taxonomy" id="1070528"/>
    <lineage>
        <taxon>unclassified sequences</taxon>
        <taxon>metagenomes</taxon>
        <taxon>organismal metagenomes</taxon>
    </lineage>
</organism>
<sequence>MVYRLNQEYASAEKLRYIAENGSYHFKGFMNYGDFPQNGVDVLCEKCNKIVTFQPTISIACGKENEGDLCLQCCSVITTELSNDRPEHLITEIPTERPEEASKVVEASSTQSEILFEVYNHMKQNKLLTENTESQIIHYVKANGHFKKLKTPVSFKDLLTKNSKHIHKIHKDFLELHNNYPSIEKKKYVPEGMSSQKYDRHDSSSWMAQLKNQRLQRKPLPKGVCTRCNTYLNIYCDNMCGTMVCGECGTSFYESGGRLTYGHFPTCGMTSKQRRQYNRKMESNIRRANRRRGMMTRMGISMFTPPPDSESESSSGLPDTSASASASSTAREPACKPACKPVATPIKLDPEFADMTLMAINCLDPPIVNKKYEYKLSKPYKGFYNLNIKQLCLESDPCKHYVEELKQNLDGAEILKILTDHYDGTPHSHFLQYSYKLAAKPKNPAREMFEDDCYELKKPFNGSNKLYISKIVLLTNPPQYTVKGVGKLFAKDIGRIFKKYNDGVIPKGAPGYIEDDELKCSPDDFQETSDDPVARHYFENQPIEDSNPYSYMDRSMFIRRDWLSIFNKIPSDLRKENFVVDENSFIKSFDDSDGLQITFDLPVDLDILNYYSPKYQSHYQLRKRIIELVTPPKPEEPRGGLRTRMMIGMFQPKNPIEEGSRPKINNEYTTYHLKTPYNSQKTITLSTYPYDDQRGEYKLKSGPSVMVLTRKHIQQIFIDHNEGCIPPQFNDNLFAGVCLDDYILHPMGNANEDFVLISRKCYTDCESDQGTETDHFKHDKNADVALHKVITPSTQTAAYMTGEEILMMYVDNYFNNQYRCNPKIRVDCDTYNEYQSVLMQGWRDSVPKRWREIKTLPDNKCFGNFSKSTSKWCHTGYHHEFVYYKSYYEDDDSEPNMVYYEIYDPTYQRVFKASIDEIDFLFNIPNLEYTSEYMKKLRKYRFEKNLRDSWYANVRVYLNKYYKGSPYLEVHIPKQTQFKGKLSPELNEIKKFRVETMTTSEKDVYLTYDDIRKILDNTDTPYPDFLL</sequence>